<dbReference type="SUPFAM" id="SSF46548">
    <property type="entry name" value="alpha-helical ferredoxin"/>
    <property type="match status" value="1"/>
</dbReference>
<keyword evidence="1" id="KW-0411">Iron-sulfur</keyword>
<reference evidence="3 4" key="1">
    <citation type="submission" date="2017-04" db="EMBL/GenBank/DDBJ databases">
        <title>Novel microbial lineages endemic to geothermal iron-oxide mats fill important gaps in the evolutionary history of Archaea.</title>
        <authorList>
            <person name="Jay Z.J."/>
            <person name="Beam J.P."/>
            <person name="Dlakic M."/>
            <person name="Rusch D.B."/>
            <person name="Kozubal M.A."/>
            <person name="Inskeep W.P."/>
        </authorList>
    </citation>
    <scope>NUCLEOTIDE SEQUENCE [LARGE SCALE GENOMIC DNA]</scope>
    <source>
        <strain evidence="3">OSP_D</strain>
    </source>
</reference>
<dbReference type="Gene3D" id="3.40.50.10420">
    <property type="entry name" value="NagB/RpiA/CoA transferase-like"/>
    <property type="match status" value="1"/>
</dbReference>
<dbReference type="PANTHER" id="PTHR47153">
    <property type="entry name" value="LACTATE UTILIZATION PROTEIN B"/>
    <property type="match status" value="1"/>
</dbReference>
<dbReference type="AlphaFoldDB" id="A0A2R6A9P4"/>
<keyword evidence="1" id="KW-0479">Metal-binding</keyword>
<feature type="domain" description="4Fe-4S ferredoxin-type" evidence="2">
    <location>
        <begin position="299"/>
        <end position="330"/>
    </location>
</feature>
<dbReference type="InterPro" id="IPR004452">
    <property type="entry name" value="LutB/LldF"/>
</dbReference>
<evidence type="ECO:0000313" key="4">
    <source>
        <dbReference type="Proteomes" id="UP000240880"/>
    </source>
</evidence>
<dbReference type="InterPro" id="IPR037171">
    <property type="entry name" value="NagB/RpiA_transferase-like"/>
</dbReference>
<gene>
    <name evidence="3" type="ORF">B9Q01_05855</name>
</gene>
<feature type="domain" description="4Fe-4S ferredoxin-type" evidence="2">
    <location>
        <begin position="349"/>
        <end position="379"/>
    </location>
</feature>
<protein>
    <recommendedName>
        <fullName evidence="2">4Fe-4S ferredoxin-type domain-containing protein</fullName>
    </recommendedName>
</protein>
<keyword evidence="1" id="KW-0004">4Fe-4S</keyword>
<name>A0A2R6A9P4_9ARCH</name>
<dbReference type="SUPFAM" id="SSF100950">
    <property type="entry name" value="NagB/RpiA/CoA transferase-like"/>
    <property type="match status" value="1"/>
</dbReference>
<evidence type="ECO:0000313" key="3">
    <source>
        <dbReference type="EMBL" id="PSN83106.1"/>
    </source>
</evidence>
<dbReference type="InterPro" id="IPR003741">
    <property type="entry name" value="LUD_dom"/>
</dbReference>
<dbReference type="InterPro" id="IPR017900">
    <property type="entry name" value="4Fe4S_Fe_S_CS"/>
</dbReference>
<dbReference type="InterPro" id="IPR017896">
    <property type="entry name" value="4Fe4S_Fe-S-bd"/>
</dbReference>
<evidence type="ECO:0000259" key="2">
    <source>
        <dbReference type="PROSITE" id="PS51379"/>
    </source>
</evidence>
<dbReference type="Pfam" id="PF13183">
    <property type="entry name" value="Fer4_8"/>
    <property type="match status" value="1"/>
</dbReference>
<dbReference type="PROSITE" id="PS00198">
    <property type="entry name" value="4FE4S_FER_1"/>
    <property type="match status" value="1"/>
</dbReference>
<sequence>MTIRNDLLTDKIDQALKQRDKVVAIRTSLKRLRENRRRALLELTNFEKLRELAKQIKDKNTKNLKTNIETFTRALEKQGGKVHFASSAEEACRLVYQIVSAKDVKLVVKSKSMTTEELKLNEYLERMGITVVDTDLGERVLQLARDKPAHIVAPAIHYTRRDFAQIISKNEGVWVESDPEKITQSIRLLLRKRFLSAQAAISGANFLIARSGSVVLVTNEGNGRLGPSVPPLYIVVAGVEKIVQNEEDAALLLELLARSATGQSLTVYTTFTTGPQRMADGSLQELHVVLVDNGRMRARETELGVALWCIRCGACLNTCPTFNVLGGHVFGGVYPGPMGVLWSAIIEGYDNANNFSDLCISCGLCSSVCPTKIPIAETIMLVKSKGKNRRGKRLSEKILASVGGIERFASKEPKIWNTLVSTKFTKSVMDLIGLDPRRTPPKVEKEFEPSAKELTGFVYFSDIYARYNEPKIAYELEKIFKEVGLSVYYPIEQTEAGMPYLSYGMIEKARKCARKNVQVLLKYVSSGCKIVTTEPTALYLLRHVYPFLLKSREADFVAQNSYSVAQIVYSLVKERNLSVYPKFSQKRVFYHVPCHARALGEEYYLPLLKLAGYEVVTSDVTCCGIAGTFGYKKGALGYELSMVVGEELFEQMAKFGEGIYSTDSSVCSIQIKGALKKSCFHPLFLFGVG</sequence>
<dbReference type="PROSITE" id="PS51379">
    <property type="entry name" value="4FE4S_FER_2"/>
    <property type="match status" value="2"/>
</dbReference>
<dbReference type="GO" id="GO:0016491">
    <property type="term" value="F:oxidoreductase activity"/>
    <property type="evidence" value="ECO:0007669"/>
    <property type="project" value="UniProtKB-ARBA"/>
</dbReference>
<dbReference type="GO" id="GO:0051539">
    <property type="term" value="F:4 iron, 4 sulfur cluster binding"/>
    <property type="evidence" value="ECO:0007669"/>
    <property type="project" value="UniProtKB-KW"/>
</dbReference>
<organism evidence="3 4">
    <name type="scientific">Candidatus Marsarchaeota G1 archaeon OSP_D</name>
    <dbReference type="NCBI Taxonomy" id="1978155"/>
    <lineage>
        <taxon>Archaea</taxon>
        <taxon>Candidatus Marsarchaeota</taxon>
        <taxon>Candidatus Marsarchaeota group 1</taxon>
    </lineage>
</organism>
<dbReference type="Pfam" id="PF02589">
    <property type="entry name" value="LUD_dom"/>
    <property type="match status" value="1"/>
</dbReference>
<dbReference type="Pfam" id="PF02754">
    <property type="entry name" value="CCG"/>
    <property type="match status" value="1"/>
</dbReference>
<comment type="caution">
    <text evidence="3">The sequence shown here is derived from an EMBL/GenBank/DDBJ whole genome shotgun (WGS) entry which is preliminary data.</text>
</comment>
<accession>A0A2R6A9P4</accession>
<dbReference type="Proteomes" id="UP000240880">
    <property type="component" value="Unassembled WGS sequence"/>
</dbReference>
<dbReference type="GO" id="GO:0006089">
    <property type="term" value="P:lactate metabolic process"/>
    <property type="evidence" value="ECO:0007669"/>
    <property type="project" value="InterPro"/>
</dbReference>
<dbReference type="InterPro" id="IPR004017">
    <property type="entry name" value="Cys_rich_dom"/>
</dbReference>
<dbReference type="InterPro" id="IPR024185">
    <property type="entry name" value="FTHF_cligase-like_sf"/>
</dbReference>
<dbReference type="Gene3D" id="3.30.70.20">
    <property type="match status" value="1"/>
</dbReference>
<evidence type="ECO:0000256" key="1">
    <source>
        <dbReference type="ARBA" id="ARBA00022485"/>
    </source>
</evidence>
<dbReference type="EMBL" id="NEXC01000036">
    <property type="protein sequence ID" value="PSN83106.1"/>
    <property type="molecule type" value="Genomic_DNA"/>
</dbReference>
<proteinExistence type="predicted"/>
<dbReference type="PANTHER" id="PTHR47153:SF2">
    <property type="entry name" value="LACTATE UTILIZATION PROTEIN B"/>
    <property type="match status" value="1"/>
</dbReference>
<keyword evidence="1" id="KW-0408">Iron</keyword>